<dbReference type="CDD" id="cd01335">
    <property type="entry name" value="Radical_SAM"/>
    <property type="match status" value="1"/>
</dbReference>
<name>A0A2P5P8A5_9CHLR</name>
<evidence type="ECO:0000259" key="6">
    <source>
        <dbReference type="PROSITE" id="PS51332"/>
    </source>
</evidence>
<keyword evidence="3" id="KW-0479">Metal-binding</keyword>
<dbReference type="GO" id="GO:0046872">
    <property type="term" value="F:metal ion binding"/>
    <property type="evidence" value="ECO:0007669"/>
    <property type="project" value="UniProtKB-KW"/>
</dbReference>
<dbReference type="InterPro" id="IPR007197">
    <property type="entry name" value="rSAM"/>
</dbReference>
<feature type="domain" description="B12-binding" evidence="6">
    <location>
        <begin position="3"/>
        <end position="141"/>
    </location>
</feature>
<dbReference type="GO" id="GO:0031419">
    <property type="term" value="F:cobalamin binding"/>
    <property type="evidence" value="ECO:0007669"/>
    <property type="project" value="InterPro"/>
</dbReference>
<dbReference type="EMBL" id="JQAN02000006">
    <property type="protein sequence ID" value="PPD58533.1"/>
    <property type="molecule type" value="Genomic_DNA"/>
</dbReference>
<dbReference type="SUPFAM" id="SSF52242">
    <property type="entry name" value="Cobalamin (vitamin B12)-binding domain"/>
    <property type="match status" value="1"/>
</dbReference>
<evidence type="ECO:0000256" key="2">
    <source>
        <dbReference type="ARBA" id="ARBA00022691"/>
    </source>
</evidence>
<dbReference type="Pfam" id="PF02310">
    <property type="entry name" value="B12-binding"/>
    <property type="match status" value="1"/>
</dbReference>
<dbReference type="SFLD" id="SFLDG01123">
    <property type="entry name" value="methyltransferase_(Class_B)"/>
    <property type="match status" value="1"/>
</dbReference>
<evidence type="ECO:0000313" key="8">
    <source>
        <dbReference type="EMBL" id="PPD58533.1"/>
    </source>
</evidence>
<dbReference type="Gene3D" id="3.80.30.20">
    <property type="entry name" value="tm_1862 like domain"/>
    <property type="match status" value="1"/>
</dbReference>
<evidence type="ECO:0000256" key="4">
    <source>
        <dbReference type="ARBA" id="ARBA00023004"/>
    </source>
</evidence>
<organism evidence="8 9">
    <name type="scientific">Dehalogenimonas etheniformans</name>
    <dbReference type="NCBI Taxonomy" id="1536648"/>
    <lineage>
        <taxon>Bacteria</taxon>
        <taxon>Bacillati</taxon>
        <taxon>Chloroflexota</taxon>
        <taxon>Dehalococcoidia</taxon>
        <taxon>Dehalococcoidales</taxon>
        <taxon>Dehalococcoidaceae</taxon>
        <taxon>Dehalogenimonas</taxon>
    </lineage>
</organism>
<dbReference type="InterPro" id="IPR034466">
    <property type="entry name" value="Methyltransferase_Class_B"/>
</dbReference>
<dbReference type="SMART" id="SM00729">
    <property type="entry name" value="Elp3"/>
    <property type="match status" value="1"/>
</dbReference>
<dbReference type="InterPro" id="IPR006638">
    <property type="entry name" value="Elp3/MiaA/NifB-like_rSAM"/>
</dbReference>
<dbReference type="InterPro" id="IPR023404">
    <property type="entry name" value="rSAM_horseshoe"/>
</dbReference>
<evidence type="ECO:0000256" key="5">
    <source>
        <dbReference type="ARBA" id="ARBA00023014"/>
    </source>
</evidence>
<dbReference type="Proteomes" id="UP000235653">
    <property type="component" value="Unassembled WGS sequence"/>
</dbReference>
<keyword evidence="5" id="KW-0411">Iron-sulfur</keyword>
<dbReference type="GO" id="GO:0003824">
    <property type="term" value="F:catalytic activity"/>
    <property type="evidence" value="ECO:0007669"/>
    <property type="project" value="InterPro"/>
</dbReference>
<keyword evidence="2" id="KW-0949">S-adenosyl-L-methionine</keyword>
<accession>A0A2P5P8A5</accession>
<dbReference type="PROSITE" id="PS51918">
    <property type="entry name" value="RADICAL_SAM"/>
    <property type="match status" value="1"/>
</dbReference>
<dbReference type="GO" id="GO:0051539">
    <property type="term" value="F:4 iron, 4 sulfur cluster binding"/>
    <property type="evidence" value="ECO:0007669"/>
    <property type="project" value="UniProtKB-KW"/>
</dbReference>
<dbReference type="SFLD" id="SFLDG01082">
    <property type="entry name" value="B12-binding_domain_containing"/>
    <property type="match status" value="1"/>
</dbReference>
<keyword evidence="9" id="KW-1185">Reference proteome</keyword>
<reference evidence="8 9" key="1">
    <citation type="journal article" date="2017" name="ISME J.">
        <title>Grape pomace compost harbors organohalide-respiring Dehalogenimonas species with novel reductive dehalogenase genes.</title>
        <authorList>
            <person name="Yang Y."/>
            <person name="Higgins S.A."/>
            <person name="Yan J."/>
            <person name="Simsir B."/>
            <person name="Chourey K."/>
            <person name="Iyer R."/>
            <person name="Hettich R.L."/>
            <person name="Baldwin B."/>
            <person name="Ogles D.M."/>
            <person name="Loffler F.E."/>
        </authorList>
    </citation>
    <scope>NUCLEOTIDE SEQUENCE [LARGE SCALE GENOMIC DNA]</scope>
    <source>
        <strain evidence="8 9">GP</strain>
    </source>
</reference>
<dbReference type="PROSITE" id="PS51332">
    <property type="entry name" value="B12_BINDING"/>
    <property type="match status" value="1"/>
</dbReference>
<dbReference type="CDD" id="cd02068">
    <property type="entry name" value="radical_SAM_B12_BD"/>
    <property type="match status" value="1"/>
</dbReference>
<dbReference type="Gene3D" id="3.40.50.280">
    <property type="entry name" value="Cobalamin-binding domain"/>
    <property type="match status" value="1"/>
</dbReference>
<protein>
    <submittedName>
        <fullName evidence="8">Radical SAM protein</fullName>
    </submittedName>
</protein>
<comment type="caution">
    <text evidence="8">The sequence shown here is derived from an EMBL/GenBank/DDBJ whole genome shotgun (WGS) entry which is preliminary data.</text>
</comment>
<evidence type="ECO:0000256" key="1">
    <source>
        <dbReference type="ARBA" id="ARBA00001966"/>
    </source>
</evidence>
<dbReference type="SFLD" id="SFLDS00029">
    <property type="entry name" value="Radical_SAM"/>
    <property type="match status" value="1"/>
</dbReference>
<feature type="domain" description="Radical SAM core" evidence="7">
    <location>
        <begin position="180"/>
        <end position="400"/>
    </location>
</feature>
<dbReference type="PANTHER" id="PTHR43409">
    <property type="entry name" value="ANAEROBIC MAGNESIUM-PROTOPORPHYRIN IX MONOMETHYL ESTER CYCLASE-RELATED"/>
    <property type="match status" value="1"/>
</dbReference>
<evidence type="ECO:0000313" key="9">
    <source>
        <dbReference type="Proteomes" id="UP000235653"/>
    </source>
</evidence>
<dbReference type="AlphaFoldDB" id="A0A2P5P8A5"/>
<dbReference type="InterPro" id="IPR006158">
    <property type="entry name" value="Cobalamin-bd"/>
</dbReference>
<dbReference type="Pfam" id="PF04055">
    <property type="entry name" value="Radical_SAM"/>
    <property type="match status" value="1"/>
</dbReference>
<keyword evidence="4" id="KW-0408">Iron</keyword>
<dbReference type="PANTHER" id="PTHR43409:SF16">
    <property type="entry name" value="SLR0320 PROTEIN"/>
    <property type="match status" value="1"/>
</dbReference>
<dbReference type="InterPro" id="IPR058240">
    <property type="entry name" value="rSAM_sf"/>
</dbReference>
<comment type="cofactor">
    <cofactor evidence="1">
        <name>[4Fe-4S] cluster</name>
        <dbReference type="ChEBI" id="CHEBI:49883"/>
    </cofactor>
</comment>
<proteinExistence type="predicted"/>
<dbReference type="InterPro" id="IPR051198">
    <property type="entry name" value="BchE-like"/>
</dbReference>
<gene>
    <name evidence="8" type="ORF">JP09_001210</name>
</gene>
<sequence>MMKVLLVNAASPTYQAYYNKARCTLANGLLYIAATLERAGHEVQIYDGFVDERKPEDFVEWKPALIGFSVIAGPYLEGSILQSKQFKALLPDVKIAWGNLQPTVLPAQCVIEPYVDFVVMGAGEYTMLDLVTHLETGTPALSEIKGLGYKVDGKPVINERRPFIKNLDELPDPAWHLVKMERYSEIGLSTSRGCAYKCAYCYHSAFDRGYASELSAERVVEQLERVQKLYNAKFVRFNEDNFAFNRKRLRQVCKILIERKNKVKWACESRADLSEADIILMKKAGCVAMGLGPETGSQRMLDFIQKGISLEQMEKTFWLLTKHKIRIVIYLIYGFPTETVEDMKSTRSMLDRLDNPAYLLSRFIPIPGSVLYDYCVNNNLIKAPQSLEEWPEFIVSHGHKVNLSQVPQEMIDEYVAHFNHTYAKVRFMFTVRHNPAYFLLAFTNPAKLYREMKELLKYHLHMNKLQKIRREQYASVFNGKSVSPEPASLKPRCST</sequence>
<dbReference type="InterPro" id="IPR036724">
    <property type="entry name" value="Cobalamin-bd_sf"/>
</dbReference>
<evidence type="ECO:0000256" key="3">
    <source>
        <dbReference type="ARBA" id="ARBA00022723"/>
    </source>
</evidence>
<dbReference type="GO" id="GO:0005829">
    <property type="term" value="C:cytosol"/>
    <property type="evidence" value="ECO:0007669"/>
    <property type="project" value="TreeGrafter"/>
</dbReference>
<evidence type="ECO:0000259" key="7">
    <source>
        <dbReference type="PROSITE" id="PS51918"/>
    </source>
</evidence>
<dbReference type="OrthoDB" id="9801424at2"/>
<dbReference type="SUPFAM" id="SSF102114">
    <property type="entry name" value="Radical SAM enzymes"/>
    <property type="match status" value="1"/>
</dbReference>